<name>A0A099L715_COLPS</name>
<dbReference type="PATRIC" id="fig|28229.3.peg.412"/>
<evidence type="ECO:0000256" key="3">
    <source>
        <dbReference type="ARBA" id="ARBA00022842"/>
    </source>
</evidence>
<dbReference type="PANTHER" id="PTHR46470:SF4">
    <property type="entry name" value="5-AMINO-6-(5-PHOSPHO-D-RIBITYLAMINO)URACIL PHOSPHATASE YIGB"/>
    <property type="match status" value="1"/>
</dbReference>
<dbReference type="OrthoDB" id="367448at2"/>
<dbReference type="PANTHER" id="PTHR46470">
    <property type="entry name" value="N-ACYLNEURAMINATE-9-PHOSPHATASE"/>
    <property type="match status" value="1"/>
</dbReference>
<keyword evidence="2 4" id="KW-0378">Hydrolase</keyword>
<dbReference type="InterPro" id="IPR023214">
    <property type="entry name" value="HAD_sf"/>
</dbReference>
<sequence length="253" mass="28864">MQIYRRLTEIKAISFDLDDTLYNNRPVMLAIEKKMLQYFTEKFSSLLPKLHIEPKQVFNRRFWAPYRQQAISITPELGHDVVRVRYETYRLGFLALQLSVEESIKEAQAGLEYFISLRSDFTVPKASHELLATLSKKFPLVAISNGNVDTKALGIDHYFTHIYHAGFQAPTAQGESEYLLRQKPATDMFTLVCKQLAIRPEQLLHVGDCGFADIYGALKAGCQTAWLPQYGVGKRLQQIPHIELAQVTELTAL</sequence>
<proteinExistence type="predicted"/>
<dbReference type="NCBIfam" id="TIGR01549">
    <property type="entry name" value="HAD-SF-IA-v1"/>
    <property type="match status" value="1"/>
</dbReference>
<organism evidence="4 5">
    <name type="scientific">Colwellia psychrerythraea</name>
    <name type="common">Vibrio psychroerythus</name>
    <dbReference type="NCBI Taxonomy" id="28229"/>
    <lineage>
        <taxon>Bacteria</taxon>
        <taxon>Pseudomonadati</taxon>
        <taxon>Pseudomonadota</taxon>
        <taxon>Gammaproteobacteria</taxon>
        <taxon>Alteromonadales</taxon>
        <taxon>Colwelliaceae</taxon>
        <taxon>Colwellia</taxon>
    </lineage>
</organism>
<gene>
    <name evidence="4" type="ORF">GAB14E_1257</name>
</gene>
<dbReference type="SFLD" id="SFLDS00003">
    <property type="entry name" value="Haloacid_Dehalogenase"/>
    <property type="match status" value="1"/>
</dbReference>
<protein>
    <submittedName>
        <fullName evidence="4">HAD-superfamily hydrolase, subfamily IA, variant 1</fullName>
    </submittedName>
</protein>
<dbReference type="Pfam" id="PF00702">
    <property type="entry name" value="Hydrolase"/>
    <property type="match status" value="1"/>
</dbReference>
<dbReference type="EMBL" id="JQEC01000002">
    <property type="protein sequence ID" value="KGJ97668.1"/>
    <property type="molecule type" value="Genomic_DNA"/>
</dbReference>
<keyword evidence="3" id="KW-0460">Magnesium</keyword>
<dbReference type="AlphaFoldDB" id="A0A099L715"/>
<dbReference type="GO" id="GO:0009231">
    <property type="term" value="P:riboflavin biosynthetic process"/>
    <property type="evidence" value="ECO:0007669"/>
    <property type="project" value="TreeGrafter"/>
</dbReference>
<dbReference type="InterPro" id="IPR006439">
    <property type="entry name" value="HAD-SF_hydro_IA"/>
</dbReference>
<accession>A0A099L715</accession>
<evidence type="ECO:0000256" key="1">
    <source>
        <dbReference type="ARBA" id="ARBA00001946"/>
    </source>
</evidence>
<evidence type="ECO:0000256" key="2">
    <source>
        <dbReference type="ARBA" id="ARBA00022801"/>
    </source>
</evidence>
<dbReference type="Gene3D" id="1.20.120.1600">
    <property type="match status" value="1"/>
</dbReference>
<dbReference type="SUPFAM" id="SSF56784">
    <property type="entry name" value="HAD-like"/>
    <property type="match status" value="1"/>
</dbReference>
<comment type="caution">
    <text evidence="4">The sequence shown here is derived from an EMBL/GenBank/DDBJ whole genome shotgun (WGS) entry which is preliminary data.</text>
</comment>
<evidence type="ECO:0000313" key="4">
    <source>
        <dbReference type="EMBL" id="KGJ97668.1"/>
    </source>
</evidence>
<dbReference type="InterPro" id="IPR051400">
    <property type="entry name" value="HAD-like_hydrolase"/>
</dbReference>
<dbReference type="GO" id="GO:0016787">
    <property type="term" value="F:hydrolase activity"/>
    <property type="evidence" value="ECO:0007669"/>
    <property type="project" value="UniProtKB-KW"/>
</dbReference>
<dbReference type="RefSeq" id="WP_033080494.1">
    <property type="nucleotide sequence ID" value="NZ_JQEC01000002.1"/>
</dbReference>
<dbReference type="Gene3D" id="3.40.50.1000">
    <property type="entry name" value="HAD superfamily/HAD-like"/>
    <property type="match status" value="1"/>
</dbReference>
<comment type="cofactor">
    <cofactor evidence="1">
        <name>Mg(2+)</name>
        <dbReference type="ChEBI" id="CHEBI:18420"/>
    </cofactor>
</comment>
<dbReference type="InterPro" id="IPR036412">
    <property type="entry name" value="HAD-like_sf"/>
</dbReference>
<dbReference type="SFLD" id="SFLDG01129">
    <property type="entry name" value="C1.5:_HAD__Beta-PGM__Phosphata"/>
    <property type="match status" value="1"/>
</dbReference>
<evidence type="ECO:0000313" key="5">
    <source>
        <dbReference type="Proteomes" id="UP000029868"/>
    </source>
</evidence>
<dbReference type="Proteomes" id="UP000029868">
    <property type="component" value="Unassembled WGS sequence"/>
</dbReference>
<reference evidence="4 5" key="1">
    <citation type="submission" date="2014-08" db="EMBL/GenBank/DDBJ databases">
        <title>Genomic and Phenotypic Diversity of Colwellia psychrerythraea strains from Disparate Marine Basins.</title>
        <authorList>
            <person name="Techtmann S.M."/>
            <person name="Stelling S.C."/>
            <person name="Utturkar S.M."/>
            <person name="Alshibli N."/>
            <person name="Harris A."/>
            <person name="Brown S.D."/>
            <person name="Hazen T.C."/>
        </authorList>
    </citation>
    <scope>NUCLEOTIDE SEQUENCE [LARGE SCALE GENOMIC DNA]</scope>
    <source>
        <strain evidence="4 5">GAB14E</strain>
    </source>
</reference>